<dbReference type="GO" id="GO:0009228">
    <property type="term" value="P:thiamine biosynthetic process"/>
    <property type="evidence" value="ECO:0007669"/>
    <property type="project" value="InterPro"/>
</dbReference>
<dbReference type="PANTHER" id="PTHR31528:SF15">
    <property type="entry name" value="RIBOFLAVIN-BINDING PROTEIN RIBY"/>
    <property type="match status" value="1"/>
</dbReference>
<evidence type="ECO:0000256" key="1">
    <source>
        <dbReference type="SAM" id="SignalP"/>
    </source>
</evidence>
<dbReference type="Proteomes" id="UP000077098">
    <property type="component" value="Unassembled WGS sequence"/>
</dbReference>
<gene>
    <name evidence="3" type="ORF">A7J57_18180</name>
</gene>
<dbReference type="PANTHER" id="PTHR31528">
    <property type="entry name" value="4-AMINO-5-HYDROXYMETHYL-2-METHYLPYRIMIDINE PHOSPHATE SYNTHASE THI11-RELATED"/>
    <property type="match status" value="1"/>
</dbReference>
<keyword evidence="1" id="KW-0732">Signal</keyword>
<sequence>MNLSRRLLTKALAMTAIGVTAGLALPVAKARAETPVKFTLDWKFEGPAAGFLLALDKGYFKAEGLDVTIDSGNGSVEAIPRVATGAYQMGFGDINSVIKFLDEDPSQKVKAVYMVYERPTFAVVGRKSLGVTGDPKSLEGKKLGAPPPDGAFAQWPAFKQVAGLDDSKIKIESIGFPVREPMLAKGDVDAVFGFAFSVILNLKKQGIGDDDISTILMAEHGLNLYGNAVLVNTDFAEKNPEAVKGFLKALAKGFADSVKTPEEGVAAVLKRNETLDIAIELERLNMANSMNIKTPYVVENGMGGVDPARLAASLETLKVSMGLKGNVKAEQVFDATYLPAKEARMLP</sequence>
<name>A0A176X064_AGRTU</name>
<proteinExistence type="predicted"/>
<protein>
    <submittedName>
        <fullName evidence="3">ABC transporter substrate-binding protein</fullName>
    </submittedName>
</protein>
<organism evidence="3 4">
    <name type="scientific">Agrobacterium tumefaciens</name>
    <dbReference type="NCBI Taxonomy" id="358"/>
    <lineage>
        <taxon>Bacteria</taxon>
        <taxon>Pseudomonadati</taxon>
        <taxon>Pseudomonadota</taxon>
        <taxon>Alphaproteobacteria</taxon>
        <taxon>Hyphomicrobiales</taxon>
        <taxon>Rhizobiaceae</taxon>
        <taxon>Rhizobium/Agrobacterium group</taxon>
        <taxon>Agrobacterium</taxon>
        <taxon>Agrobacterium tumefaciens complex</taxon>
    </lineage>
</organism>
<dbReference type="InterPro" id="IPR006311">
    <property type="entry name" value="TAT_signal"/>
</dbReference>
<dbReference type="AlphaFoldDB" id="A0A176X064"/>
<comment type="caution">
    <text evidence="3">The sequence shown here is derived from an EMBL/GenBank/DDBJ whole genome shotgun (WGS) entry which is preliminary data.</text>
</comment>
<evidence type="ECO:0000313" key="3">
    <source>
        <dbReference type="EMBL" id="OAE38399.1"/>
    </source>
</evidence>
<feature type="domain" description="SsuA/THI5-like" evidence="2">
    <location>
        <begin position="49"/>
        <end position="263"/>
    </location>
</feature>
<dbReference type="InterPro" id="IPR027939">
    <property type="entry name" value="NMT1/THI5"/>
</dbReference>
<dbReference type="EMBL" id="LXPS01000038">
    <property type="protein sequence ID" value="OAE38399.1"/>
    <property type="molecule type" value="Genomic_DNA"/>
</dbReference>
<accession>A0A176X064</accession>
<evidence type="ECO:0000313" key="4">
    <source>
        <dbReference type="Proteomes" id="UP000077098"/>
    </source>
</evidence>
<reference evidence="3 4" key="1">
    <citation type="submission" date="2016-05" db="EMBL/GenBank/DDBJ databases">
        <authorList>
            <person name="Lavstsen T."/>
            <person name="Jespersen J.S."/>
        </authorList>
    </citation>
    <scope>NUCLEOTIDE SEQUENCE [LARGE SCALE GENOMIC DNA]</scope>
    <source>
        <strain evidence="3 4">KCJ1736</strain>
    </source>
</reference>
<dbReference type="InterPro" id="IPR015168">
    <property type="entry name" value="SsuA/THI5"/>
</dbReference>
<evidence type="ECO:0000259" key="2">
    <source>
        <dbReference type="Pfam" id="PF09084"/>
    </source>
</evidence>
<dbReference type="Pfam" id="PF09084">
    <property type="entry name" value="NMT1"/>
    <property type="match status" value="1"/>
</dbReference>
<feature type="chain" id="PRO_5008053004" evidence="1">
    <location>
        <begin position="22"/>
        <end position="347"/>
    </location>
</feature>
<dbReference type="SUPFAM" id="SSF53850">
    <property type="entry name" value="Periplasmic binding protein-like II"/>
    <property type="match status" value="1"/>
</dbReference>
<feature type="signal peptide" evidence="1">
    <location>
        <begin position="1"/>
        <end position="21"/>
    </location>
</feature>
<dbReference type="PROSITE" id="PS51318">
    <property type="entry name" value="TAT"/>
    <property type="match status" value="1"/>
</dbReference>
<dbReference type="RefSeq" id="WP_063951032.1">
    <property type="nucleotide sequence ID" value="NZ_LXPS01000038.1"/>
</dbReference>
<dbReference type="Gene3D" id="3.40.190.10">
    <property type="entry name" value="Periplasmic binding protein-like II"/>
    <property type="match status" value="2"/>
</dbReference>